<feature type="non-terminal residue" evidence="1">
    <location>
        <position position="1"/>
    </location>
</feature>
<keyword evidence="2" id="KW-1185">Reference proteome</keyword>
<sequence>SYLEPQIFKLDNLSCSGKLRQRSTTSLFLDQRILTAFSVKNPCEVIASTPTLLVQFWDWLVDLGVANPSTLDHLPWHAEHIVCTRSYGRKPSIVSGSSRKRVIVESLGKDSHKHLKEFHGARNLISNMVGLEVVEIANANIVGVVEVVAVQPPLPSIVQLLQPPIITANKLQAEQKERMLRDLKKLGDFYEHLTLHDCFLERFDTGFDNIISKQLVRVSGATGHYWTTGHKGEAYGKLEKGLRVFGI</sequence>
<organism evidence="1 2">
    <name type="scientific">Mucuna pruriens</name>
    <name type="common">Velvet bean</name>
    <name type="synonym">Dolichos pruriens</name>
    <dbReference type="NCBI Taxonomy" id="157652"/>
    <lineage>
        <taxon>Eukaryota</taxon>
        <taxon>Viridiplantae</taxon>
        <taxon>Streptophyta</taxon>
        <taxon>Embryophyta</taxon>
        <taxon>Tracheophyta</taxon>
        <taxon>Spermatophyta</taxon>
        <taxon>Magnoliopsida</taxon>
        <taxon>eudicotyledons</taxon>
        <taxon>Gunneridae</taxon>
        <taxon>Pentapetalae</taxon>
        <taxon>rosids</taxon>
        <taxon>fabids</taxon>
        <taxon>Fabales</taxon>
        <taxon>Fabaceae</taxon>
        <taxon>Papilionoideae</taxon>
        <taxon>50 kb inversion clade</taxon>
        <taxon>NPAAA clade</taxon>
        <taxon>indigoferoid/millettioid clade</taxon>
        <taxon>Phaseoleae</taxon>
        <taxon>Mucuna</taxon>
    </lineage>
</organism>
<proteinExistence type="predicted"/>
<feature type="non-terminal residue" evidence="1">
    <location>
        <position position="247"/>
    </location>
</feature>
<protein>
    <submittedName>
        <fullName evidence="1">Uncharacterized protein</fullName>
    </submittedName>
</protein>
<evidence type="ECO:0000313" key="1">
    <source>
        <dbReference type="EMBL" id="RDX65763.1"/>
    </source>
</evidence>
<comment type="caution">
    <text evidence="1">The sequence shown here is derived from an EMBL/GenBank/DDBJ whole genome shotgun (WGS) entry which is preliminary data.</text>
</comment>
<name>A0A371EI90_MUCPR</name>
<reference evidence="1" key="1">
    <citation type="submission" date="2018-05" db="EMBL/GenBank/DDBJ databases">
        <title>Draft genome of Mucuna pruriens seed.</title>
        <authorList>
            <person name="Nnadi N.E."/>
            <person name="Vos R."/>
            <person name="Hasami M.H."/>
            <person name="Devisetty U.K."/>
            <person name="Aguiy J.C."/>
        </authorList>
    </citation>
    <scope>NUCLEOTIDE SEQUENCE [LARGE SCALE GENOMIC DNA]</scope>
    <source>
        <strain evidence="1">JCA_2017</strain>
    </source>
</reference>
<accession>A0A371EI90</accession>
<gene>
    <name evidence="1" type="ORF">CR513_55551</name>
</gene>
<dbReference type="EMBL" id="QJKJ01013746">
    <property type="protein sequence ID" value="RDX65763.1"/>
    <property type="molecule type" value="Genomic_DNA"/>
</dbReference>
<dbReference type="Proteomes" id="UP000257109">
    <property type="component" value="Unassembled WGS sequence"/>
</dbReference>
<evidence type="ECO:0000313" key="2">
    <source>
        <dbReference type="Proteomes" id="UP000257109"/>
    </source>
</evidence>
<dbReference type="AlphaFoldDB" id="A0A371EI90"/>